<dbReference type="Proteomes" id="UP001153365">
    <property type="component" value="Unassembled WGS sequence"/>
</dbReference>
<evidence type="ECO:0000256" key="1">
    <source>
        <dbReference type="SAM" id="MobiDB-lite"/>
    </source>
</evidence>
<organism evidence="2 3">
    <name type="scientific">Phakopsora pachyrhizi</name>
    <name type="common">Asian soybean rust disease fungus</name>
    <dbReference type="NCBI Taxonomy" id="170000"/>
    <lineage>
        <taxon>Eukaryota</taxon>
        <taxon>Fungi</taxon>
        <taxon>Dikarya</taxon>
        <taxon>Basidiomycota</taxon>
        <taxon>Pucciniomycotina</taxon>
        <taxon>Pucciniomycetes</taxon>
        <taxon>Pucciniales</taxon>
        <taxon>Phakopsoraceae</taxon>
        <taxon>Phakopsora</taxon>
    </lineage>
</organism>
<evidence type="ECO:0000313" key="2">
    <source>
        <dbReference type="EMBL" id="CAH7665956.1"/>
    </source>
</evidence>
<reference evidence="2" key="1">
    <citation type="submission" date="2022-06" db="EMBL/GenBank/DDBJ databases">
        <authorList>
            <consortium name="SYNGENTA / RWTH Aachen University"/>
        </authorList>
    </citation>
    <scope>NUCLEOTIDE SEQUENCE</scope>
</reference>
<feature type="compositionally biased region" description="Polar residues" evidence="1">
    <location>
        <begin position="171"/>
        <end position="186"/>
    </location>
</feature>
<proteinExistence type="predicted"/>
<protein>
    <submittedName>
        <fullName evidence="2">Expressed protein</fullName>
    </submittedName>
</protein>
<sequence length="558" mass="64695">MTKFYANEIVKSPKPVIFFLLAFLSFDCFGSFLSLRSSGESQENLLKLPIQNQLNGLENSEPMKLILGSRPPSTPEKSPSAEFSKSLKFDLNELPEENDSYLGNGIFKKENEKELHQAFKKQRMEIARVPINQELIGISSRDYNSFNDFGQNQLPSTLIFKSLEHSLISKNQPSSSESTLIRNFGQSDSKSSSSQNINQPKTHIEQTALYANSNLGKNPDINAEKQYYGFTDWESKINSRQQKDTNGLDEKGYYGSPYNRALLKFLKENLYEIMPKELENYRFTSEFLYGIENCFWSNELGIFVLVEETVRKVMFAGDSWSHKRKGYKWLGYSAKGLETPKLHEASVGFRFSSVFLKLYTYEKLNRTFFTEKMRLSALKFLTGLEKKLGVIQSETKKRRSSYRSIIDRIFRSLPGYLVCVHGINEIIRPGSSIYIRPVCQQEQALYFFIELHSDVAQFYKNSLKKKLTGVMSRNFADMSFEEQKRHLLFEIANSNNIQPDRLVWMYVELWMIRFRPLLYRSYSDLGINEEIGKISKFKSSFNKLLFILFSGIVKQQQP</sequence>
<dbReference type="AlphaFoldDB" id="A0AAV0AEJ5"/>
<gene>
    <name evidence="2" type="ORF">PPACK8108_LOCUS256</name>
</gene>
<evidence type="ECO:0000313" key="3">
    <source>
        <dbReference type="Proteomes" id="UP001153365"/>
    </source>
</evidence>
<feature type="region of interest" description="Disordered" evidence="1">
    <location>
        <begin position="171"/>
        <end position="199"/>
    </location>
</feature>
<name>A0AAV0AEJ5_PHAPC</name>
<keyword evidence="3" id="KW-1185">Reference proteome</keyword>
<dbReference type="EMBL" id="CALTRL010000015">
    <property type="protein sequence ID" value="CAH7665956.1"/>
    <property type="molecule type" value="Genomic_DNA"/>
</dbReference>
<accession>A0AAV0AEJ5</accession>
<comment type="caution">
    <text evidence="2">The sequence shown here is derived from an EMBL/GenBank/DDBJ whole genome shotgun (WGS) entry which is preliminary data.</text>
</comment>